<dbReference type="STRING" id="764299.STRIC_1913"/>
<reference evidence="3 4" key="1">
    <citation type="journal article" date="2014" name="Int. J. Syst. Evol. Microbiol.">
        <title>Phylogenomics and the dynamic genome evolution of the genus Streptococcus.</title>
        <authorList>
            <consortium name="The Broad Institute Genome Sequencing Platform"/>
            <person name="Richards V.P."/>
            <person name="Palmer S.R."/>
            <person name="Pavinski Bitar P.D."/>
            <person name="Qin X."/>
            <person name="Weinstock G.M."/>
            <person name="Highlander S.K."/>
            <person name="Town C.D."/>
            <person name="Burne R.A."/>
            <person name="Stanhope M.J."/>
        </authorList>
    </citation>
    <scope>NUCLEOTIDE SEQUENCE [LARGE SCALE GENOMIC DNA]</scope>
    <source>
        <strain evidence="3 4">707-05</strain>
    </source>
</reference>
<feature type="region of interest" description="Disordered" evidence="1">
    <location>
        <begin position="34"/>
        <end position="132"/>
    </location>
</feature>
<name>G5K526_9STRE</name>
<dbReference type="Proteomes" id="UP000003330">
    <property type="component" value="Unassembled WGS sequence"/>
</dbReference>
<evidence type="ECO:0000313" key="4">
    <source>
        <dbReference type="Proteomes" id="UP000003330"/>
    </source>
</evidence>
<accession>G5K526</accession>
<evidence type="ECO:0000313" key="3">
    <source>
        <dbReference type="EMBL" id="EHI69081.1"/>
    </source>
</evidence>
<dbReference type="RefSeq" id="WP_008090059.1">
    <property type="nucleotide sequence ID" value="NZ_AEUX02000007.1"/>
</dbReference>
<dbReference type="OrthoDB" id="2237629at2"/>
<evidence type="ECO:0000256" key="1">
    <source>
        <dbReference type="SAM" id="MobiDB-lite"/>
    </source>
</evidence>
<comment type="caution">
    <text evidence="3">The sequence shown here is derived from an EMBL/GenBank/DDBJ whole genome shotgun (WGS) entry which is preliminary data.</text>
</comment>
<keyword evidence="4" id="KW-1185">Reference proteome</keyword>
<sequence length="162" mass="17674">MQAGQSQFSVWFELNYQQVGDYSIAVTVKDETTTFSGGSEAVHFDGKVQKQTNSENKESTNQTENKSQSSLTPENKVSPSTNTTNQTVNSGSNQNRVKASAPSQQKVSQAKTKAKPKDEQMLSDRDETQVETKKSFPWGVVGLLAVAGLALLALLAKVFLRK</sequence>
<protein>
    <submittedName>
        <fullName evidence="3">Uncharacterized protein</fullName>
    </submittedName>
</protein>
<keyword evidence="2" id="KW-0472">Membrane</keyword>
<keyword evidence="2" id="KW-1133">Transmembrane helix</keyword>
<evidence type="ECO:0000256" key="2">
    <source>
        <dbReference type="SAM" id="Phobius"/>
    </source>
</evidence>
<proteinExistence type="predicted"/>
<gene>
    <name evidence="3" type="ORF">STRIC_1913</name>
</gene>
<keyword evidence="2" id="KW-0812">Transmembrane</keyword>
<feature type="transmembrane region" description="Helical" evidence="2">
    <location>
        <begin position="136"/>
        <end position="160"/>
    </location>
</feature>
<dbReference type="AlphaFoldDB" id="G5K526"/>
<organism evidence="3 4">
    <name type="scientific">Streptococcus ictaluri 707-05</name>
    <dbReference type="NCBI Taxonomy" id="764299"/>
    <lineage>
        <taxon>Bacteria</taxon>
        <taxon>Bacillati</taxon>
        <taxon>Bacillota</taxon>
        <taxon>Bacilli</taxon>
        <taxon>Lactobacillales</taxon>
        <taxon>Streptococcaceae</taxon>
        <taxon>Streptococcus</taxon>
    </lineage>
</organism>
<feature type="compositionally biased region" description="Basic and acidic residues" evidence="1">
    <location>
        <begin position="115"/>
        <end position="132"/>
    </location>
</feature>
<dbReference type="EMBL" id="AEUX02000007">
    <property type="protein sequence ID" value="EHI69081.1"/>
    <property type="molecule type" value="Genomic_DNA"/>
</dbReference>
<feature type="compositionally biased region" description="Polar residues" evidence="1">
    <location>
        <begin position="49"/>
        <end position="111"/>
    </location>
</feature>